<keyword evidence="6 8" id="KW-0143">Chaperone</keyword>
<dbReference type="GO" id="GO:0044183">
    <property type="term" value="F:protein folding chaperone"/>
    <property type="evidence" value="ECO:0007669"/>
    <property type="project" value="InterPro"/>
</dbReference>
<dbReference type="InterPro" id="IPR011032">
    <property type="entry name" value="GroES-like_sf"/>
</dbReference>
<evidence type="ECO:0000256" key="2">
    <source>
        <dbReference type="ARBA" id="ARBA00006975"/>
    </source>
</evidence>
<dbReference type="STRING" id="4537.A0A0E0MAW5"/>
<organism evidence="9">
    <name type="scientific">Oryza punctata</name>
    <name type="common">Red rice</name>
    <dbReference type="NCBI Taxonomy" id="4537"/>
    <lineage>
        <taxon>Eukaryota</taxon>
        <taxon>Viridiplantae</taxon>
        <taxon>Streptophyta</taxon>
        <taxon>Embryophyta</taxon>
        <taxon>Tracheophyta</taxon>
        <taxon>Spermatophyta</taxon>
        <taxon>Magnoliopsida</taxon>
        <taxon>Liliopsida</taxon>
        <taxon>Poales</taxon>
        <taxon>Poaceae</taxon>
        <taxon>BOP clade</taxon>
        <taxon>Oryzoideae</taxon>
        <taxon>Oryzeae</taxon>
        <taxon>Oryzinae</taxon>
        <taxon>Oryza</taxon>
    </lineage>
</organism>
<keyword evidence="10" id="KW-1185">Reference proteome</keyword>
<evidence type="ECO:0000256" key="1">
    <source>
        <dbReference type="ARBA" id="ARBA00004229"/>
    </source>
</evidence>
<dbReference type="PRINTS" id="PR00297">
    <property type="entry name" value="CHAPERONIN10"/>
</dbReference>
<evidence type="ECO:0000256" key="3">
    <source>
        <dbReference type="ARBA" id="ARBA00022528"/>
    </source>
</evidence>
<protein>
    <recommendedName>
        <fullName evidence="11">CHL-CPN10</fullName>
    </recommendedName>
</protein>
<dbReference type="GO" id="GO:0051087">
    <property type="term" value="F:protein-folding chaperone binding"/>
    <property type="evidence" value="ECO:0007669"/>
    <property type="project" value="TreeGrafter"/>
</dbReference>
<dbReference type="PANTHER" id="PTHR10772:SF13">
    <property type="entry name" value="10 KDA CHAPERONIN 1, CHLOROPLASTIC-RELATED"/>
    <property type="match status" value="1"/>
</dbReference>
<evidence type="ECO:0000256" key="5">
    <source>
        <dbReference type="ARBA" id="ARBA00022946"/>
    </source>
</evidence>
<name>A0A0E0MAW5_ORYPU</name>
<reference evidence="9" key="2">
    <citation type="submission" date="2018-05" db="EMBL/GenBank/DDBJ databases">
        <title>OpunRS2 (Oryza punctata Reference Sequence Version 2).</title>
        <authorList>
            <person name="Zhang J."/>
            <person name="Kudrna D."/>
            <person name="Lee S."/>
            <person name="Talag J."/>
            <person name="Welchert J."/>
            <person name="Wing R.A."/>
        </authorList>
    </citation>
    <scope>NUCLEOTIDE SEQUENCE [LARGE SCALE GENOMIC DNA]</scope>
</reference>
<evidence type="ECO:0008006" key="11">
    <source>
        <dbReference type="Google" id="ProtNLM"/>
    </source>
</evidence>
<dbReference type="GO" id="GO:0005739">
    <property type="term" value="C:mitochondrion"/>
    <property type="evidence" value="ECO:0007669"/>
    <property type="project" value="TreeGrafter"/>
</dbReference>
<evidence type="ECO:0000256" key="8">
    <source>
        <dbReference type="RuleBase" id="RU003479"/>
    </source>
</evidence>
<comment type="subcellular location">
    <subcellularLocation>
        <location evidence="1">Plastid</location>
        <location evidence="1">Chloroplast</location>
    </subcellularLocation>
</comment>
<evidence type="ECO:0000256" key="7">
    <source>
        <dbReference type="ARBA" id="ARBA00055769"/>
    </source>
</evidence>
<dbReference type="GO" id="GO:0051082">
    <property type="term" value="F:unfolded protein binding"/>
    <property type="evidence" value="ECO:0007669"/>
    <property type="project" value="TreeGrafter"/>
</dbReference>
<dbReference type="Pfam" id="PF00166">
    <property type="entry name" value="Cpn10"/>
    <property type="match status" value="1"/>
</dbReference>
<dbReference type="eggNOG" id="KOG1641">
    <property type="taxonomic scope" value="Eukaryota"/>
</dbReference>
<dbReference type="CDD" id="cd00320">
    <property type="entry name" value="cpn10"/>
    <property type="match status" value="1"/>
</dbReference>
<accession>A0A0E0MAW5</accession>
<evidence type="ECO:0000313" key="10">
    <source>
        <dbReference type="Proteomes" id="UP000026962"/>
    </source>
</evidence>
<dbReference type="GO" id="GO:0009507">
    <property type="term" value="C:chloroplast"/>
    <property type="evidence" value="ECO:0007669"/>
    <property type="project" value="UniProtKB-SubCell"/>
</dbReference>
<dbReference type="InterPro" id="IPR037124">
    <property type="entry name" value="Chaperonin_GroES_sf"/>
</dbReference>
<sequence length="198" mass="21432">MRSHLRKHREEAIVNLILLDETEADKRSASLPLLFAEALPPLLLEPSAPPALHRHLARCLQMAPSLLAAASPFLLHGAAAASGSRRPLVAATGRRAASSLRVAALKYDPSKVAPQSDRVLVRLEQIPEKSVGGVLLPKSAVKFERYLMGEILSVGADVNEVEAGKKVLFSDINAYEVDLGTDEKHCFCRESDLLAVVE</sequence>
<dbReference type="InterPro" id="IPR020818">
    <property type="entry name" value="Chaperonin_GroES"/>
</dbReference>
<dbReference type="HOGENOM" id="CLU_119260_1_0_1"/>
<dbReference type="PANTHER" id="PTHR10772">
    <property type="entry name" value="10 KDA HEAT SHOCK PROTEIN"/>
    <property type="match status" value="1"/>
</dbReference>
<keyword evidence="5" id="KW-0809">Transit peptide</keyword>
<evidence type="ECO:0000256" key="4">
    <source>
        <dbReference type="ARBA" id="ARBA00022640"/>
    </source>
</evidence>
<dbReference type="SMART" id="SM00883">
    <property type="entry name" value="Cpn10"/>
    <property type="match status" value="1"/>
</dbReference>
<keyword evidence="3" id="KW-0150">Chloroplast</keyword>
<dbReference type="AlphaFoldDB" id="A0A0E0MAW5"/>
<evidence type="ECO:0000313" key="9">
    <source>
        <dbReference type="EnsemblPlants" id="OPUNC10G17320.1"/>
    </source>
</evidence>
<dbReference type="Gramene" id="OPUNC10G17320.1">
    <property type="protein sequence ID" value="OPUNC10G17320.1"/>
    <property type="gene ID" value="OPUNC10G17320"/>
</dbReference>
<dbReference type="OMA" id="TDDEKHC"/>
<dbReference type="Proteomes" id="UP000026962">
    <property type="component" value="Chromosome 10"/>
</dbReference>
<dbReference type="Gene3D" id="2.30.33.40">
    <property type="entry name" value="GroES chaperonin"/>
    <property type="match status" value="1"/>
</dbReference>
<dbReference type="EnsemblPlants" id="OPUNC10G17320.1">
    <property type="protein sequence ID" value="OPUNC10G17320.1"/>
    <property type="gene ID" value="OPUNC10G17320"/>
</dbReference>
<dbReference type="GO" id="GO:0005524">
    <property type="term" value="F:ATP binding"/>
    <property type="evidence" value="ECO:0007669"/>
    <property type="project" value="InterPro"/>
</dbReference>
<comment type="similarity">
    <text evidence="2 8">Belongs to the GroES chaperonin family.</text>
</comment>
<reference evidence="9" key="1">
    <citation type="submission" date="2015-04" db="UniProtKB">
        <authorList>
            <consortium name="EnsemblPlants"/>
        </authorList>
    </citation>
    <scope>IDENTIFICATION</scope>
</reference>
<dbReference type="GO" id="GO:0046872">
    <property type="term" value="F:metal ion binding"/>
    <property type="evidence" value="ECO:0007669"/>
    <property type="project" value="TreeGrafter"/>
</dbReference>
<keyword evidence="4" id="KW-0934">Plastid</keyword>
<comment type="function">
    <text evidence="7">Functions as a co-chaperone for protein folding in chloroplasts.</text>
</comment>
<proteinExistence type="inferred from homology"/>
<dbReference type="SUPFAM" id="SSF50129">
    <property type="entry name" value="GroES-like"/>
    <property type="match status" value="1"/>
</dbReference>
<dbReference type="FunFam" id="2.30.33.40:FF:000008">
    <property type="entry name" value="10 kDa chaperonin"/>
    <property type="match status" value="1"/>
</dbReference>
<evidence type="ECO:0000256" key="6">
    <source>
        <dbReference type="ARBA" id="ARBA00023186"/>
    </source>
</evidence>